<dbReference type="EMBL" id="KL363223">
    <property type="protein sequence ID" value="KFD52838.1"/>
    <property type="molecule type" value="Genomic_DNA"/>
</dbReference>
<organism evidence="5 6">
    <name type="scientific">Trichuris suis</name>
    <name type="common">pig whipworm</name>
    <dbReference type="NCBI Taxonomy" id="68888"/>
    <lineage>
        <taxon>Eukaryota</taxon>
        <taxon>Metazoa</taxon>
        <taxon>Ecdysozoa</taxon>
        <taxon>Nematoda</taxon>
        <taxon>Enoplea</taxon>
        <taxon>Dorylaimia</taxon>
        <taxon>Trichinellida</taxon>
        <taxon>Trichuridae</taxon>
        <taxon>Trichuris</taxon>
    </lineage>
</organism>
<dbReference type="Pfam" id="PF00008">
    <property type="entry name" value="EGF"/>
    <property type="match status" value="1"/>
</dbReference>
<evidence type="ECO:0000256" key="3">
    <source>
        <dbReference type="SAM" id="Phobius"/>
    </source>
</evidence>
<dbReference type="SMART" id="SM00179">
    <property type="entry name" value="EGF_CA"/>
    <property type="match status" value="2"/>
</dbReference>
<evidence type="ECO:0000313" key="5">
    <source>
        <dbReference type="EMBL" id="KFD52838.1"/>
    </source>
</evidence>
<keyword evidence="1 2" id="KW-1015">Disulfide bond</keyword>
<sequence>MCIPPISTATALIEHVFCQLRMMNLHVTLIFALLLTKVTTDFCPADLSNRFMGTRLRVRGTQKCLTWLSEPSRTKTRKLDLCSLLFQGRMISMKHYDDMKSYFNELGKKQNRSLIGKKFQIHGRVSSATDNIITVQFDDDNTKYNFSMAVSKETLNRTENGHFRQLLCIFSEVGSNYSKWLGDCNNTKVEGRLCLSELIEVNAFAGESKTSCAPERQGSLCLFSDDPCKAPNPCRHNGRCNSTEGSFQCNCTSSRYTGDKCQDGKAFSSLIQPYSCIQVITLCNSHNCGTGRCDEVKRNKTLQPFCTCKAGTTGPTCNENVNFCKGVHCYYDKTCINGASDYTCQCGEGYEGKKCEKEIESAGINKVILIAAGGGGGFVLLFALCGIFLLSHRKKKKRRALGRSSLAMGSVMESSMAGQSILASILKGSTMKSTVLEMSVETALRSFSLLTIGRVSVYSVHENRCNFCGASEATCAPFSMLKKESTDNGIV</sequence>
<protein>
    <recommendedName>
        <fullName evidence="4">EGF-like domain-containing protein</fullName>
    </recommendedName>
</protein>
<dbReference type="PANTHER" id="PTHR24033">
    <property type="entry name" value="EGF-LIKE DOMAIN-CONTAINING PROTEIN"/>
    <property type="match status" value="1"/>
</dbReference>
<feature type="transmembrane region" description="Helical" evidence="3">
    <location>
        <begin position="367"/>
        <end position="390"/>
    </location>
</feature>
<name>A0A085M6J2_9BILA</name>
<dbReference type="PROSITE" id="PS00022">
    <property type="entry name" value="EGF_1"/>
    <property type="match status" value="2"/>
</dbReference>
<dbReference type="PANTHER" id="PTHR24033:SF151">
    <property type="entry name" value="NOTCH 2"/>
    <property type="match status" value="1"/>
</dbReference>
<evidence type="ECO:0000313" key="6">
    <source>
        <dbReference type="Proteomes" id="UP000030764"/>
    </source>
</evidence>
<proteinExistence type="predicted"/>
<dbReference type="PROSITE" id="PS50026">
    <property type="entry name" value="EGF_3"/>
    <property type="match status" value="2"/>
</dbReference>
<dbReference type="GO" id="GO:0005509">
    <property type="term" value="F:calcium ion binding"/>
    <property type="evidence" value="ECO:0007669"/>
    <property type="project" value="InterPro"/>
</dbReference>
<keyword evidence="3" id="KW-0812">Transmembrane</keyword>
<accession>A0A085M6J2</accession>
<feature type="disulfide bond" evidence="2">
    <location>
        <begin position="346"/>
        <end position="355"/>
    </location>
</feature>
<keyword evidence="3" id="KW-0472">Membrane</keyword>
<evidence type="ECO:0000256" key="2">
    <source>
        <dbReference type="PROSITE-ProRule" id="PRU00076"/>
    </source>
</evidence>
<reference evidence="5 6" key="1">
    <citation type="journal article" date="2014" name="Nat. Genet.">
        <title>Genome and transcriptome of the porcine whipworm Trichuris suis.</title>
        <authorList>
            <person name="Jex A.R."/>
            <person name="Nejsum P."/>
            <person name="Schwarz E.M."/>
            <person name="Hu L."/>
            <person name="Young N.D."/>
            <person name="Hall R.S."/>
            <person name="Korhonen P.K."/>
            <person name="Liao S."/>
            <person name="Thamsborg S."/>
            <person name="Xia J."/>
            <person name="Xu P."/>
            <person name="Wang S."/>
            <person name="Scheerlinck J.P."/>
            <person name="Hofmann A."/>
            <person name="Sternberg P.W."/>
            <person name="Wang J."/>
            <person name="Gasser R.B."/>
        </authorList>
    </citation>
    <scope>NUCLEOTIDE SEQUENCE [LARGE SCALE GENOMIC DNA]</scope>
    <source>
        <strain evidence="5">DCEP-RM93M</strain>
    </source>
</reference>
<comment type="caution">
    <text evidence="2">Lacks conserved residue(s) required for the propagation of feature annotation.</text>
</comment>
<dbReference type="AlphaFoldDB" id="A0A085M6J2"/>
<keyword evidence="2" id="KW-0245">EGF-like domain</keyword>
<keyword evidence="6" id="KW-1185">Reference proteome</keyword>
<feature type="domain" description="EGF-like" evidence="4">
    <location>
        <begin position="224"/>
        <end position="262"/>
    </location>
</feature>
<dbReference type="SUPFAM" id="SSF57196">
    <property type="entry name" value="EGF/Laminin"/>
    <property type="match status" value="1"/>
</dbReference>
<dbReference type="InterPro" id="IPR001881">
    <property type="entry name" value="EGF-like_Ca-bd_dom"/>
</dbReference>
<feature type="domain" description="EGF-like" evidence="4">
    <location>
        <begin position="320"/>
        <end position="356"/>
    </location>
</feature>
<evidence type="ECO:0000259" key="4">
    <source>
        <dbReference type="PROSITE" id="PS50026"/>
    </source>
</evidence>
<dbReference type="InterPro" id="IPR051830">
    <property type="entry name" value="NOTCH_homolog"/>
</dbReference>
<dbReference type="Proteomes" id="UP000030764">
    <property type="component" value="Unassembled WGS sequence"/>
</dbReference>
<dbReference type="Gene3D" id="2.10.25.10">
    <property type="entry name" value="Laminin"/>
    <property type="match status" value="2"/>
</dbReference>
<dbReference type="CDD" id="cd00054">
    <property type="entry name" value="EGF_CA"/>
    <property type="match status" value="2"/>
</dbReference>
<dbReference type="SMART" id="SM00181">
    <property type="entry name" value="EGF"/>
    <property type="match status" value="3"/>
</dbReference>
<dbReference type="InterPro" id="IPR000742">
    <property type="entry name" value="EGF"/>
</dbReference>
<dbReference type="PROSITE" id="PS01186">
    <property type="entry name" value="EGF_2"/>
    <property type="match status" value="1"/>
</dbReference>
<evidence type="ECO:0000256" key="1">
    <source>
        <dbReference type="ARBA" id="ARBA00023157"/>
    </source>
</evidence>
<gene>
    <name evidence="5" type="ORF">M513_06329</name>
</gene>
<dbReference type="InterPro" id="IPR000152">
    <property type="entry name" value="EGF-type_Asp/Asn_hydroxyl_site"/>
</dbReference>
<keyword evidence="3" id="KW-1133">Transmembrane helix</keyword>
<dbReference type="PROSITE" id="PS00010">
    <property type="entry name" value="ASX_HYDROXYL"/>
    <property type="match status" value="1"/>
</dbReference>